<proteinExistence type="predicted"/>
<dbReference type="InterPro" id="IPR003360">
    <property type="entry name" value="US22-like"/>
</dbReference>
<dbReference type="KEGG" id="vg:27912071"/>
<dbReference type="GeneID" id="27912071"/>
<dbReference type="RefSeq" id="YP_009253921.1">
    <property type="nucleotide sequence ID" value="NC_030200.1"/>
</dbReference>
<name>A0A191S3U4_9BETA</name>
<keyword evidence="2" id="KW-1185">Reference proteome</keyword>
<reference evidence="1 2" key="1">
    <citation type="journal article" date="2016" name="J. Virol.">
        <title>Complete Unique Genome Sequence, Expression Profile, and Salivary Gland Tissue Tropism of the Herpesvirus 7 Homolog in Pigtailed Macaques.</title>
        <authorList>
            <person name="Staheli J.P."/>
            <person name="Dyen M.R."/>
            <person name="Basom R."/>
            <person name="Fitzgibbon M."/>
            <person name="Barcy S."/>
        </authorList>
    </citation>
    <scope>NUCLEOTIDE SEQUENCE [LARGE SCALE GENOMIC DNA]</scope>
</reference>
<dbReference type="OrthoDB" id="11313at10239"/>
<organism evidence="1 2">
    <name type="scientific">macacine betaherpesvirus 9</name>
    <dbReference type="NCBI Taxonomy" id="2560568"/>
    <lineage>
        <taxon>Viruses</taxon>
        <taxon>Duplodnaviria</taxon>
        <taxon>Heunggongvirae</taxon>
        <taxon>Peploviricota</taxon>
        <taxon>Herviviricetes</taxon>
        <taxon>Herpesvirales</taxon>
        <taxon>Orthoherpesviridae</taxon>
        <taxon>Betaherpesvirinae</taxon>
        <taxon>Roseolovirus</taxon>
        <taxon>Roseolovirus macacinebeta9</taxon>
    </lineage>
</organism>
<dbReference type="EMBL" id="KU351741">
    <property type="protein sequence ID" value="ANC96560.1"/>
    <property type="molecule type" value="Genomic_DNA"/>
</dbReference>
<accession>A0A191S3U4</accession>
<evidence type="ECO:0000313" key="1">
    <source>
        <dbReference type="EMBL" id="ANC96560.1"/>
    </source>
</evidence>
<dbReference type="Pfam" id="PF02393">
    <property type="entry name" value="US22"/>
    <property type="match status" value="1"/>
</dbReference>
<gene>
    <name evidence="1" type="primary">U17</name>
</gene>
<dbReference type="Proteomes" id="UP000202843">
    <property type="component" value="Segment"/>
</dbReference>
<protein>
    <submittedName>
        <fullName evidence="1">U17 protein</fullName>
    </submittedName>
</protein>
<evidence type="ECO:0000313" key="2">
    <source>
        <dbReference type="Proteomes" id="UP000202843"/>
    </source>
</evidence>
<sequence>MDEKILFKHVIAELNLIRQAFYRDSVDVYVMQNSGSDINLRWPQSKKIVISPLKDMPFQTLSETDMQELCCDLLCCSERMQVLGFLSSRKDVDAPNRKTIFFIGEEERYYALDYEKENLYLLAESTERFAFFGLHRFDPIYEDKEVKFLTPIDNVLQSLINTQNNLWSFAEIIEANSGRVYNLRLTREKMDEKLVFFLTRKEELPSRTEWTFLTEVYDSMPYYGHIIGSVGKNLMYPKSLFLMMDLNGVIYGIDAIGTGIGPCVKIAENFESFLKQGVVRAYRTYKFFPRNLSATHEIFPLCPHATGLPTYLNEDFSAVEISDED</sequence>